<evidence type="ECO:0008006" key="5">
    <source>
        <dbReference type="Google" id="ProtNLM"/>
    </source>
</evidence>
<sequence length="316" mass="34003">MGALPVAHSLALTAAFLPCRRPAAHGRCRRRRYRAVVAYMEPNPNSPAAIAGRLVGALPIVGLVARILNDEGGVGGDIIDFAEFRRRVSKKCTVMDSKAFYDFNQRRGKPGDPFYVLLCCWLAAIGAGLLKTEEILEGVARLRISNDIEFEEETFIDMMRAAKEGEAEGSCSADTDGDAGGEGPRSHLRVLLRSGHGGGRGREASPGDTERRVPLRRAGRGREDGGVHGQAGGLRREEAGREDRVQGSAAAAAQGPGVSEAEQAGVVVKQQRRRAETWQQITRRGSPAAAAALLSVRFGTTDSWWNFVGLLEQNSM</sequence>
<dbReference type="AlphaFoldDB" id="A0A804P873"/>
<evidence type="ECO:0000313" key="3">
    <source>
        <dbReference type="Proteomes" id="UP000007305"/>
    </source>
</evidence>
<feature type="compositionally biased region" description="Basic and acidic residues" evidence="1">
    <location>
        <begin position="200"/>
        <end position="213"/>
    </location>
</feature>
<organism evidence="2 3">
    <name type="scientific">Zea mays</name>
    <name type="common">Maize</name>
    <dbReference type="NCBI Taxonomy" id="4577"/>
    <lineage>
        <taxon>Eukaryota</taxon>
        <taxon>Viridiplantae</taxon>
        <taxon>Streptophyta</taxon>
        <taxon>Embryophyta</taxon>
        <taxon>Tracheophyta</taxon>
        <taxon>Spermatophyta</taxon>
        <taxon>Magnoliopsida</taxon>
        <taxon>Liliopsida</taxon>
        <taxon>Poales</taxon>
        <taxon>Poaceae</taxon>
        <taxon>PACMAD clade</taxon>
        <taxon>Panicoideae</taxon>
        <taxon>Andropogonodae</taxon>
        <taxon>Andropogoneae</taxon>
        <taxon>Tripsacinae</taxon>
        <taxon>Zea</taxon>
    </lineage>
</organism>
<dbReference type="Gramene" id="Zm00001eb215070_T001">
    <property type="protein sequence ID" value="Zm00001eb215070_P001"/>
    <property type="gene ID" value="Zm00001eb215070"/>
</dbReference>
<gene>
    <name evidence="2" type="primary">LOC100273037</name>
</gene>
<evidence type="ECO:0007829" key="4">
    <source>
        <dbReference type="PeptideAtlas" id="A0A804P873"/>
    </source>
</evidence>
<accession>A0A804P873</accession>
<feature type="compositionally biased region" description="Basic and acidic residues" evidence="1">
    <location>
        <begin position="234"/>
        <end position="245"/>
    </location>
</feature>
<dbReference type="InterPro" id="IPR037736">
    <property type="entry name" value="PSA3"/>
</dbReference>
<dbReference type="PANTHER" id="PTHR36770">
    <property type="entry name" value="PHOTOSYSTEM I ASSEMBLY FACTOR PSA3, CHLOROPLASTIC"/>
    <property type="match status" value="1"/>
</dbReference>
<reference evidence="2" key="3">
    <citation type="submission" date="2021-05" db="UniProtKB">
        <authorList>
            <consortium name="EnsemblPlants"/>
        </authorList>
    </citation>
    <scope>IDENTIFICATION</scope>
    <source>
        <strain evidence="2">cv. B73</strain>
    </source>
</reference>
<protein>
    <recommendedName>
        <fullName evidence="5">Photosystem I assembly factor PSA3, chloroplastic</fullName>
    </recommendedName>
</protein>
<evidence type="ECO:0000313" key="2">
    <source>
        <dbReference type="EnsemblPlants" id="Zm00001eb215070_P001"/>
    </source>
</evidence>
<feature type="region of interest" description="Disordered" evidence="1">
    <location>
        <begin position="166"/>
        <end position="266"/>
    </location>
</feature>
<name>A0A804P873_MAIZE</name>
<dbReference type="GO" id="GO:0048564">
    <property type="term" value="P:photosystem I assembly"/>
    <property type="evidence" value="ECO:0007669"/>
    <property type="project" value="InterPro"/>
</dbReference>
<reference evidence="3" key="1">
    <citation type="journal article" date="2009" name="Science">
        <title>The B73 maize genome: complexity, diversity, and dynamics.</title>
        <authorList>
            <person name="Schnable P.S."/>
            <person name="Ware D."/>
            <person name="Fulton R.S."/>
            <person name="Stein J.C."/>
            <person name="Wei F."/>
            <person name="Pasternak S."/>
            <person name="Liang C."/>
            <person name="Zhang J."/>
            <person name="Fulton L."/>
            <person name="Graves T.A."/>
            <person name="Minx P."/>
            <person name="Reily A.D."/>
            <person name="Courtney L."/>
            <person name="Kruchowski S.S."/>
            <person name="Tomlinson C."/>
            <person name="Strong C."/>
            <person name="Delehaunty K."/>
            <person name="Fronick C."/>
            <person name="Courtney B."/>
            <person name="Rock S.M."/>
            <person name="Belter E."/>
            <person name="Du F."/>
            <person name="Kim K."/>
            <person name="Abbott R.M."/>
            <person name="Cotton M."/>
            <person name="Levy A."/>
            <person name="Marchetto P."/>
            <person name="Ochoa K."/>
            <person name="Jackson S.M."/>
            <person name="Gillam B."/>
            <person name="Chen W."/>
            <person name="Yan L."/>
            <person name="Higginbotham J."/>
            <person name="Cardenas M."/>
            <person name="Waligorski J."/>
            <person name="Applebaum E."/>
            <person name="Phelps L."/>
            <person name="Falcone J."/>
            <person name="Kanchi K."/>
            <person name="Thane T."/>
            <person name="Scimone A."/>
            <person name="Thane N."/>
            <person name="Henke J."/>
            <person name="Wang T."/>
            <person name="Ruppert J."/>
            <person name="Shah N."/>
            <person name="Rotter K."/>
            <person name="Hodges J."/>
            <person name="Ingenthron E."/>
            <person name="Cordes M."/>
            <person name="Kohlberg S."/>
            <person name="Sgro J."/>
            <person name="Delgado B."/>
            <person name="Mead K."/>
            <person name="Chinwalla A."/>
            <person name="Leonard S."/>
            <person name="Crouse K."/>
            <person name="Collura K."/>
            <person name="Kudrna D."/>
            <person name="Currie J."/>
            <person name="He R."/>
            <person name="Angelova A."/>
            <person name="Rajasekar S."/>
            <person name="Mueller T."/>
            <person name="Lomeli R."/>
            <person name="Scara G."/>
            <person name="Ko A."/>
            <person name="Delaney K."/>
            <person name="Wissotski M."/>
            <person name="Lopez G."/>
            <person name="Campos D."/>
            <person name="Braidotti M."/>
            <person name="Ashley E."/>
            <person name="Golser W."/>
            <person name="Kim H."/>
            <person name="Lee S."/>
            <person name="Lin J."/>
            <person name="Dujmic Z."/>
            <person name="Kim W."/>
            <person name="Talag J."/>
            <person name="Zuccolo A."/>
            <person name="Fan C."/>
            <person name="Sebastian A."/>
            <person name="Kramer M."/>
            <person name="Spiegel L."/>
            <person name="Nascimento L."/>
            <person name="Zutavern T."/>
            <person name="Miller B."/>
            <person name="Ambroise C."/>
            <person name="Muller S."/>
            <person name="Spooner W."/>
            <person name="Narechania A."/>
            <person name="Ren L."/>
            <person name="Wei S."/>
            <person name="Kumari S."/>
            <person name="Faga B."/>
            <person name="Levy M.J."/>
            <person name="McMahan L."/>
            <person name="Van Buren P."/>
            <person name="Vaughn M.W."/>
            <person name="Ying K."/>
            <person name="Yeh C.-T."/>
            <person name="Emrich S.J."/>
            <person name="Jia Y."/>
            <person name="Kalyanaraman A."/>
            <person name="Hsia A.-P."/>
            <person name="Barbazuk W.B."/>
            <person name="Baucom R.S."/>
            <person name="Brutnell T.P."/>
            <person name="Carpita N.C."/>
            <person name="Chaparro C."/>
            <person name="Chia J.-M."/>
            <person name="Deragon J.-M."/>
            <person name="Estill J.C."/>
            <person name="Fu Y."/>
            <person name="Jeddeloh J.A."/>
            <person name="Han Y."/>
            <person name="Lee H."/>
            <person name="Li P."/>
            <person name="Lisch D.R."/>
            <person name="Liu S."/>
            <person name="Liu Z."/>
            <person name="Nagel D.H."/>
            <person name="McCann M.C."/>
            <person name="SanMiguel P."/>
            <person name="Myers A.M."/>
            <person name="Nettleton D."/>
            <person name="Nguyen J."/>
            <person name="Penning B.W."/>
            <person name="Ponnala L."/>
            <person name="Schneider K.L."/>
            <person name="Schwartz D.C."/>
            <person name="Sharma A."/>
            <person name="Soderlund C."/>
            <person name="Springer N.M."/>
            <person name="Sun Q."/>
            <person name="Wang H."/>
            <person name="Waterman M."/>
            <person name="Westerman R."/>
            <person name="Wolfgruber T.K."/>
            <person name="Yang L."/>
            <person name="Yu Y."/>
            <person name="Zhang L."/>
            <person name="Zhou S."/>
            <person name="Zhu Q."/>
            <person name="Bennetzen J.L."/>
            <person name="Dawe R.K."/>
            <person name="Jiang J."/>
            <person name="Jiang N."/>
            <person name="Presting G.G."/>
            <person name="Wessler S.R."/>
            <person name="Aluru S."/>
            <person name="Martienssen R.A."/>
            <person name="Clifton S.W."/>
            <person name="McCombie W.R."/>
            <person name="Wing R.A."/>
            <person name="Wilson R.K."/>
        </authorList>
    </citation>
    <scope>NUCLEOTIDE SEQUENCE [LARGE SCALE GENOMIC DNA]</scope>
    <source>
        <strain evidence="3">cv. B73</strain>
    </source>
</reference>
<keyword evidence="3" id="KW-1185">Reference proteome</keyword>
<dbReference type="OrthoDB" id="2013100at2759"/>
<dbReference type="PANTHER" id="PTHR36770:SF1">
    <property type="entry name" value="PHOTOSYSTEM I ASSEMBLY FACTOR PSA3, CHLOROPLASTIC"/>
    <property type="match status" value="1"/>
</dbReference>
<dbReference type="Proteomes" id="UP000007305">
    <property type="component" value="Chromosome 5"/>
</dbReference>
<reference evidence="2" key="2">
    <citation type="submission" date="2019-07" db="EMBL/GenBank/DDBJ databases">
        <authorList>
            <person name="Seetharam A."/>
            <person name="Woodhouse M."/>
            <person name="Cannon E."/>
        </authorList>
    </citation>
    <scope>NUCLEOTIDE SEQUENCE [LARGE SCALE GENOMIC DNA]</scope>
    <source>
        <strain evidence="2">cv. B73</strain>
    </source>
</reference>
<dbReference type="EnsemblPlants" id="Zm00001eb215070_T001">
    <property type="protein sequence ID" value="Zm00001eb215070_P001"/>
    <property type="gene ID" value="Zm00001eb215070"/>
</dbReference>
<proteinExistence type="evidence at protein level"/>
<keyword evidence="4" id="KW-1267">Proteomics identification</keyword>
<evidence type="ECO:0000256" key="1">
    <source>
        <dbReference type="SAM" id="MobiDB-lite"/>
    </source>
</evidence>